<organism evidence="6">
    <name type="scientific">bioreactor metagenome</name>
    <dbReference type="NCBI Taxonomy" id="1076179"/>
    <lineage>
        <taxon>unclassified sequences</taxon>
        <taxon>metagenomes</taxon>
        <taxon>ecological metagenomes</taxon>
    </lineage>
</organism>
<comment type="subcellular location">
    <subcellularLocation>
        <location evidence="1">Membrane</location>
        <topology evidence="1">Lipid-anchor</topology>
    </subcellularLocation>
</comment>
<dbReference type="PIRSF" id="PIRSF002854">
    <property type="entry name" value="MetQ"/>
    <property type="match status" value="1"/>
</dbReference>
<evidence type="ECO:0000256" key="4">
    <source>
        <dbReference type="ARBA" id="ARBA00023139"/>
    </source>
</evidence>
<protein>
    <submittedName>
        <fullName evidence="6">Methionine-binding lipoprotein MetQ</fullName>
    </submittedName>
</protein>
<keyword evidence="4" id="KW-0564">Palmitate</keyword>
<dbReference type="PROSITE" id="PS51257">
    <property type="entry name" value="PROKAR_LIPOPROTEIN"/>
    <property type="match status" value="1"/>
</dbReference>
<name>A0A644X5N9_9ZZZZ</name>
<dbReference type="InterPro" id="IPR004872">
    <property type="entry name" value="Lipoprotein_NlpA"/>
</dbReference>
<dbReference type="SUPFAM" id="SSF53850">
    <property type="entry name" value="Periplasmic binding protein-like II"/>
    <property type="match status" value="1"/>
</dbReference>
<reference evidence="6" key="1">
    <citation type="submission" date="2019-08" db="EMBL/GenBank/DDBJ databases">
        <authorList>
            <person name="Kucharzyk K."/>
            <person name="Murdoch R.W."/>
            <person name="Higgins S."/>
            <person name="Loffler F."/>
        </authorList>
    </citation>
    <scope>NUCLEOTIDE SEQUENCE</scope>
</reference>
<sequence>MKKILLVAVALLGIAALITGCSSNEKKTTDQAANSKKVVLKVGATPVPHAEILNFIKPMLAKEGIDLQVIEFSDYVKPNLALNDKELDANYFQHVPYLEKFASERKLPLISLVKVHIEPMGIYSKSIKDIKNVPFGSHVAIPNDPTNGGRALSILQAAGLLKLKDGVGVGGTVADVVENPKGLEFVEVEAALLPRTLDDVALSVINSNFAMEAKLNPIKDALFSEPKDSPYANIVAIRKGDENRPELQKLAKALTSPEVKKFIEEKYKGAVVPAF</sequence>
<accession>A0A644X5N9</accession>
<dbReference type="GO" id="GO:0016020">
    <property type="term" value="C:membrane"/>
    <property type="evidence" value="ECO:0007669"/>
    <property type="project" value="UniProtKB-SubCell"/>
</dbReference>
<evidence type="ECO:0000256" key="3">
    <source>
        <dbReference type="ARBA" id="ARBA00023136"/>
    </source>
</evidence>
<dbReference type="Pfam" id="PF03180">
    <property type="entry name" value="Lipoprotein_9"/>
    <property type="match status" value="1"/>
</dbReference>
<comment type="caution">
    <text evidence="6">The sequence shown here is derived from an EMBL/GenBank/DDBJ whole genome shotgun (WGS) entry which is preliminary data.</text>
</comment>
<dbReference type="PANTHER" id="PTHR30429">
    <property type="entry name" value="D-METHIONINE-BINDING LIPOPROTEIN METQ"/>
    <property type="match status" value="1"/>
</dbReference>
<dbReference type="AlphaFoldDB" id="A0A644X5N9"/>
<keyword evidence="2" id="KW-0732">Signal</keyword>
<evidence type="ECO:0000256" key="5">
    <source>
        <dbReference type="ARBA" id="ARBA00023288"/>
    </source>
</evidence>
<dbReference type="EMBL" id="VSSQ01001823">
    <property type="protein sequence ID" value="MPM11379.1"/>
    <property type="molecule type" value="Genomic_DNA"/>
</dbReference>
<dbReference type="Gene3D" id="3.40.190.10">
    <property type="entry name" value="Periplasmic binding protein-like II"/>
    <property type="match status" value="2"/>
</dbReference>
<evidence type="ECO:0000313" key="6">
    <source>
        <dbReference type="EMBL" id="MPM11379.1"/>
    </source>
</evidence>
<evidence type="ECO:0000256" key="1">
    <source>
        <dbReference type="ARBA" id="ARBA00004635"/>
    </source>
</evidence>
<evidence type="ECO:0000256" key="2">
    <source>
        <dbReference type="ARBA" id="ARBA00022729"/>
    </source>
</evidence>
<keyword evidence="5 6" id="KW-0449">Lipoprotein</keyword>
<dbReference type="CDD" id="cd13597">
    <property type="entry name" value="PBP2_lipoprotein_Tp32"/>
    <property type="match status" value="1"/>
</dbReference>
<gene>
    <name evidence="6" type="primary">metQ_10</name>
    <name evidence="6" type="ORF">SDC9_57722</name>
</gene>
<keyword evidence="3" id="KW-0472">Membrane</keyword>
<dbReference type="PANTHER" id="PTHR30429:SF0">
    <property type="entry name" value="METHIONINE-BINDING LIPOPROTEIN METQ"/>
    <property type="match status" value="1"/>
</dbReference>
<proteinExistence type="predicted"/>